<sequence>MLIKTADNLEMDKEEFKGNKLYLY</sequence>
<proteinExistence type="predicted"/>
<organism evidence="1 2">
    <name type="scientific">Portunus trituberculatus</name>
    <name type="common">Swimming crab</name>
    <name type="synonym">Neptunus trituberculatus</name>
    <dbReference type="NCBI Taxonomy" id="210409"/>
    <lineage>
        <taxon>Eukaryota</taxon>
        <taxon>Metazoa</taxon>
        <taxon>Ecdysozoa</taxon>
        <taxon>Arthropoda</taxon>
        <taxon>Crustacea</taxon>
        <taxon>Multicrustacea</taxon>
        <taxon>Malacostraca</taxon>
        <taxon>Eumalacostraca</taxon>
        <taxon>Eucarida</taxon>
        <taxon>Decapoda</taxon>
        <taxon>Pleocyemata</taxon>
        <taxon>Brachyura</taxon>
        <taxon>Eubrachyura</taxon>
        <taxon>Portunoidea</taxon>
        <taxon>Portunidae</taxon>
        <taxon>Portuninae</taxon>
        <taxon>Portunus</taxon>
    </lineage>
</organism>
<comment type="caution">
    <text evidence="1">The sequence shown here is derived from an EMBL/GenBank/DDBJ whole genome shotgun (WGS) entry which is preliminary data.</text>
</comment>
<evidence type="ECO:0000313" key="2">
    <source>
        <dbReference type="Proteomes" id="UP000324222"/>
    </source>
</evidence>
<accession>A0A5B7KEZ0</accession>
<keyword evidence="2" id="KW-1185">Reference proteome</keyword>
<dbReference type="AlphaFoldDB" id="A0A5B7KEZ0"/>
<protein>
    <submittedName>
        <fullName evidence="1">Uncharacterized protein</fullName>
    </submittedName>
</protein>
<dbReference type="EMBL" id="VSRR010145993">
    <property type="protein sequence ID" value="MPD05436.1"/>
    <property type="molecule type" value="Genomic_DNA"/>
</dbReference>
<reference evidence="1 2" key="1">
    <citation type="submission" date="2019-05" db="EMBL/GenBank/DDBJ databases">
        <title>Another draft genome of Portunus trituberculatus and its Hox gene families provides insights of decapod evolution.</title>
        <authorList>
            <person name="Jeong J.-H."/>
            <person name="Song I."/>
            <person name="Kim S."/>
            <person name="Choi T."/>
            <person name="Kim D."/>
            <person name="Ryu S."/>
            <person name="Kim W."/>
        </authorList>
    </citation>
    <scope>NUCLEOTIDE SEQUENCE [LARGE SCALE GENOMIC DNA]</scope>
    <source>
        <tissue evidence="1">Muscle</tissue>
    </source>
</reference>
<dbReference type="Proteomes" id="UP000324222">
    <property type="component" value="Unassembled WGS sequence"/>
</dbReference>
<gene>
    <name evidence="1" type="ORF">E2C01_101180</name>
</gene>
<evidence type="ECO:0000313" key="1">
    <source>
        <dbReference type="EMBL" id="MPD05436.1"/>
    </source>
</evidence>
<name>A0A5B7KEZ0_PORTR</name>